<proteinExistence type="predicted"/>
<protein>
    <recommendedName>
        <fullName evidence="3">Lipoprotein</fullName>
    </recommendedName>
</protein>
<evidence type="ECO:0000313" key="2">
    <source>
        <dbReference type="Proteomes" id="UP000218627"/>
    </source>
</evidence>
<dbReference type="Proteomes" id="UP000218627">
    <property type="component" value="Unassembled WGS sequence"/>
</dbReference>
<gene>
    <name evidence="1" type="ORF">SAMN06265353_0754</name>
</gene>
<accession>A0A285NVD2</accession>
<evidence type="ECO:0008006" key="3">
    <source>
        <dbReference type="Google" id="ProtNLM"/>
    </source>
</evidence>
<evidence type="ECO:0000313" key="1">
    <source>
        <dbReference type="EMBL" id="SNZ13430.1"/>
    </source>
</evidence>
<dbReference type="PROSITE" id="PS51257">
    <property type="entry name" value="PROKAR_LIPOPROTEIN"/>
    <property type="match status" value="1"/>
</dbReference>
<keyword evidence="2" id="KW-1185">Reference proteome</keyword>
<dbReference type="RefSeq" id="WP_096601249.1">
    <property type="nucleotide sequence ID" value="NZ_OBEN01000002.1"/>
</dbReference>
<organism evidence="1 2">
    <name type="scientific">Hydrogenobacter hydrogenophilus</name>
    <dbReference type="NCBI Taxonomy" id="35835"/>
    <lineage>
        <taxon>Bacteria</taxon>
        <taxon>Pseudomonadati</taxon>
        <taxon>Aquificota</taxon>
        <taxon>Aquificia</taxon>
        <taxon>Aquificales</taxon>
        <taxon>Aquificaceae</taxon>
        <taxon>Hydrogenobacter</taxon>
    </lineage>
</organism>
<dbReference type="EMBL" id="OBEN01000002">
    <property type="protein sequence ID" value="SNZ13430.1"/>
    <property type="molecule type" value="Genomic_DNA"/>
</dbReference>
<sequence length="198" mass="23133">MKKLFFFFFVLLFGCAPTVKLVPLEDGLTVDKEKLTAIYKDKDVQILVKTHAWEYSPSDLPYYVLPIYLEVKNLSTRSLYIERQGVHLIDDANRQYNPIPPGDVSSMLGSNVRFSLGISYYSSPYWFGYYPYYPYYPPSYPDIVNNAFLFGTVEPGAILKGFVYFQKPTNYQKRVILRVEYRIDNETKKVSFPFEVQK</sequence>
<name>A0A285NVD2_9AQUI</name>
<dbReference type="OrthoDB" id="5382330at2"/>
<dbReference type="AlphaFoldDB" id="A0A285NVD2"/>
<reference evidence="2" key="1">
    <citation type="submission" date="2017-09" db="EMBL/GenBank/DDBJ databases">
        <authorList>
            <person name="Varghese N."/>
            <person name="Submissions S."/>
        </authorList>
    </citation>
    <scope>NUCLEOTIDE SEQUENCE [LARGE SCALE GENOMIC DNA]</scope>
    <source>
        <strain evidence="2">DSM 2913</strain>
    </source>
</reference>